<dbReference type="RefSeq" id="XP_062805924.1">
    <property type="nucleotide sequence ID" value="XM_062942899.1"/>
</dbReference>
<protein>
    <submittedName>
        <fullName evidence="1">Uncharacterized protein</fullName>
    </submittedName>
</protein>
<keyword evidence="2" id="KW-1185">Reference proteome</keyword>
<organism evidence="1 2">
    <name type="scientific">Podospora pseudoanserina</name>
    <dbReference type="NCBI Taxonomy" id="2609844"/>
    <lineage>
        <taxon>Eukaryota</taxon>
        <taxon>Fungi</taxon>
        <taxon>Dikarya</taxon>
        <taxon>Ascomycota</taxon>
        <taxon>Pezizomycotina</taxon>
        <taxon>Sordariomycetes</taxon>
        <taxon>Sordariomycetidae</taxon>
        <taxon>Sordariales</taxon>
        <taxon>Podosporaceae</taxon>
        <taxon>Podospora</taxon>
    </lineage>
</organism>
<dbReference type="GeneID" id="87963764"/>
<evidence type="ECO:0000313" key="2">
    <source>
        <dbReference type="Proteomes" id="UP001323617"/>
    </source>
</evidence>
<proteinExistence type="predicted"/>
<reference evidence="1 2" key="1">
    <citation type="journal article" date="2023" name="bioRxiv">
        <title>High-quality genome assemblies of four members of thePodospora anserinaspecies complex.</title>
        <authorList>
            <person name="Ament-Velasquez S.L."/>
            <person name="Vogan A.A."/>
            <person name="Wallerman O."/>
            <person name="Hartmann F."/>
            <person name="Gautier V."/>
            <person name="Silar P."/>
            <person name="Giraud T."/>
            <person name="Johannesson H."/>
        </authorList>
    </citation>
    <scope>NUCLEOTIDE SEQUENCE [LARGE SCALE GENOMIC DNA]</scope>
    <source>
        <strain evidence="1 2">CBS 124.78</strain>
    </source>
</reference>
<sequence>MSASVTKHAKSFDLCSLWPGFGDRRVWVKKELGDFLRVRGFCAHVIVRTLWYFGIWRSCFGTSTGLLMFGVARTQVFKGGCPRTGQPTPL</sequence>
<evidence type="ECO:0000313" key="1">
    <source>
        <dbReference type="EMBL" id="KAK4682454.1"/>
    </source>
</evidence>
<gene>
    <name evidence="1" type="ORF">QC764_116493</name>
</gene>
<dbReference type="Proteomes" id="UP001323617">
    <property type="component" value="Unassembled WGS sequence"/>
</dbReference>
<comment type="caution">
    <text evidence="1">The sequence shown here is derived from an EMBL/GenBank/DDBJ whole genome shotgun (WGS) entry which is preliminary data.</text>
</comment>
<dbReference type="EMBL" id="JAFFHC010000001">
    <property type="protein sequence ID" value="KAK4682454.1"/>
    <property type="molecule type" value="Genomic_DNA"/>
</dbReference>
<accession>A0ABR0IQ10</accession>
<name>A0ABR0IQ10_9PEZI</name>